<organism evidence="3 4">
    <name type="scientific">Candidatus Magnetoglobus multicellularis str. Araruama</name>
    <dbReference type="NCBI Taxonomy" id="890399"/>
    <lineage>
        <taxon>Bacteria</taxon>
        <taxon>Pseudomonadati</taxon>
        <taxon>Thermodesulfobacteriota</taxon>
        <taxon>Desulfobacteria</taxon>
        <taxon>Desulfobacterales</taxon>
        <taxon>Desulfobacteraceae</taxon>
        <taxon>Candidatus Magnetoglobus</taxon>
    </lineage>
</organism>
<feature type="domain" description="AAA" evidence="1">
    <location>
        <begin position="19"/>
        <end position="99"/>
    </location>
</feature>
<dbReference type="AlphaFoldDB" id="A0A1V1PC82"/>
<dbReference type="Pfam" id="PF13635">
    <property type="entry name" value="DUF4143"/>
    <property type="match status" value="1"/>
</dbReference>
<dbReference type="EMBL" id="ATBP01000154">
    <property type="protein sequence ID" value="ETR72376.1"/>
    <property type="molecule type" value="Genomic_DNA"/>
</dbReference>
<dbReference type="InterPro" id="IPR041682">
    <property type="entry name" value="AAA_14"/>
</dbReference>
<feature type="domain" description="DUF4143" evidence="2">
    <location>
        <begin position="190"/>
        <end position="335"/>
    </location>
</feature>
<dbReference type="Proteomes" id="UP000189670">
    <property type="component" value="Unassembled WGS sequence"/>
</dbReference>
<sequence length="397" mass="47669">MFHYYRNTDLIIDTNLPANRAITITGSRRCGKTYYFYYLIQKIMSEGIDEKRILYVNLEIPTSTKQENVYPFFDEIQNVANWEVFIRNILDKNRAKFFKQGHLQKCYPLNWRHHCEAEQLAIIYILFLFQSFLRLKGFKYTPYLSTNEKSQFMNLYRQYFNCGGYPEIVLYPDLRKKMIGEMINTTIYLDLIDRYKIRNTKSVKLMFNYLIKSKQFSTHKFYHFLKSLNIKVGKTSLYNYLEYFQDAFIIFPLKKFSYSLKKQEQSLPKIYSADNALIDAIVDIDDGKKLENMVFLSLIRKGYELNKELFYYSNGYECDFIIKNKKIDCMIQVCYDISDPLTKERELRSLLKAGEKLDCDNFIMVTYDYKADETLNHHFIKILPFYEFDFAQNIRIE</sequence>
<dbReference type="InterPro" id="IPR025420">
    <property type="entry name" value="DUF4143"/>
</dbReference>
<proteinExistence type="predicted"/>
<dbReference type="SUPFAM" id="SSF52540">
    <property type="entry name" value="P-loop containing nucleoside triphosphate hydrolases"/>
    <property type="match status" value="1"/>
</dbReference>
<dbReference type="Pfam" id="PF13173">
    <property type="entry name" value="AAA_14"/>
    <property type="match status" value="1"/>
</dbReference>
<evidence type="ECO:0000313" key="3">
    <source>
        <dbReference type="EMBL" id="ETR72376.1"/>
    </source>
</evidence>
<dbReference type="InterPro" id="IPR027417">
    <property type="entry name" value="P-loop_NTPase"/>
</dbReference>
<name>A0A1V1PC82_9BACT</name>
<gene>
    <name evidence="3" type="ORF">OMM_01770</name>
</gene>
<dbReference type="PANTHER" id="PTHR33295:SF8">
    <property type="entry name" value="AAA+ ATPASE DOMAIN-CONTAINING PROTEIN"/>
    <property type="match status" value="1"/>
</dbReference>
<comment type="caution">
    <text evidence="3">The sequence shown here is derived from an EMBL/GenBank/DDBJ whole genome shotgun (WGS) entry which is preliminary data.</text>
</comment>
<reference evidence="4" key="1">
    <citation type="submission" date="2012-11" db="EMBL/GenBank/DDBJ databases">
        <authorList>
            <person name="Lucero-Rivera Y.E."/>
            <person name="Tovar-Ramirez D."/>
        </authorList>
    </citation>
    <scope>NUCLEOTIDE SEQUENCE [LARGE SCALE GENOMIC DNA]</scope>
    <source>
        <strain evidence="4">Araruama</strain>
    </source>
</reference>
<evidence type="ECO:0000313" key="4">
    <source>
        <dbReference type="Proteomes" id="UP000189670"/>
    </source>
</evidence>
<evidence type="ECO:0000259" key="1">
    <source>
        <dbReference type="Pfam" id="PF13173"/>
    </source>
</evidence>
<evidence type="ECO:0000259" key="2">
    <source>
        <dbReference type="Pfam" id="PF13635"/>
    </source>
</evidence>
<protein>
    <submittedName>
        <fullName evidence="3">ATPase</fullName>
    </submittedName>
</protein>
<accession>A0A1V1PC82</accession>
<dbReference type="PANTHER" id="PTHR33295">
    <property type="entry name" value="ATPASE"/>
    <property type="match status" value="1"/>
</dbReference>